<dbReference type="GO" id="GO:0003677">
    <property type="term" value="F:DNA binding"/>
    <property type="evidence" value="ECO:0007669"/>
    <property type="project" value="UniProtKB-UniRule"/>
</dbReference>
<accession>A0A250J9W2</accession>
<gene>
    <name evidence="6" type="ORF">CYFUS_006170</name>
</gene>
<dbReference type="Proteomes" id="UP000217257">
    <property type="component" value="Chromosome"/>
</dbReference>
<dbReference type="SUPFAM" id="SSF46689">
    <property type="entry name" value="Homeodomain-like"/>
    <property type="match status" value="1"/>
</dbReference>
<dbReference type="PROSITE" id="PS50977">
    <property type="entry name" value="HTH_TETR_2"/>
    <property type="match status" value="1"/>
</dbReference>
<dbReference type="Gene3D" id="1.10.10.60">
    <property type="entry name" value="Homeodomain-like"/>
    <property type="match status" value="1"/>
</dbReference>
<name>A0A250J9W2_9BACT</name>
<dbReference type="EMBL" id="CP022098">
    <property type="protein sequence ID" value="ATB40714.1"/>
    <property type="molecule type" value="Genomic_DNA"/>
</dbReference>
<proteinExistence type="predicted"/>
<reference evidence="6" key="1">
    <citation type="submission" date="2017-06" db="EMBL/GenBank/DDBJ databases">
        <title>Sequencing and comparative analysis of myxobacterial genomes.</title>
        <authorList>
            <person name="Rupp O."/>
            <person name="Goesmann A."/>
            <person name="Sogaard-Andersen L."/>
        </authorList>
    </citation>
    <scope>NUCLEOTIDE SEQUENCE [LARGE SCALE GENOMIC DNA]</scope>
    <source>
        <strain evidence="6">DSM 52655</strain>
    </source>
</reference>
<dbReference type="AlphaFoldDB" id="A0A250J9W2"/>
<dbReference type="InterPro" id="IPR001647">
    <property type="entry name" value="HTH_TetR"/>
</dbReference>
<keyword evidence="1" id="KW-0805">Transcription regulation</keyword>
<dbReference type="KEGG" id="cfus:CYFUS_006170"/>
<dbReference type="PROSITE" id="PS01081">
    <property type="entry name" value="HTH_TETR_1"/>
    <property type="match status" value="1"/>
</dbReference>
<dbReference type="InterPro" id="IPR009057">
    <property type="entry name" value="Homeodomain-like_sf"/>
</dbReference>
<dbReference type="SUPFAM" id="SSF48498">
    <property type="entry name" value="Tetracyclin repressor-like, C-terminal domain"/>
    <property type="match status" value="1"/>
</dbReference>
<dbReference type="PANTHER" id="PTHR47506:SF1">
    <property type="entry name" value="HTH-TYPE TRANSCRIPTIONAL REGULATOR YJDC"/>
    <property type="match status" value="1"/>
</dbReference>
<dbReference type="InterPro" id="IPR023772">
    <property type="entry name" value="DNA-bd_HTH_TetR-type_CS"/>
</dbReference>
<dbReference type="PANTHER" id="PTHR47506">
    <property type="entry name" value="TRANSCRIPTIONAL REGULATORY PROTEIN"/>
    <property type="match status" value="1"/>
</dbReference>
<sequence>MPTTTEKKAPKRGRPREFDREKALCAAMELFWRKGFTATSIAELCAAMGINSPSLYAAFGGKEALYEEAIRQYQVTYGPFVWDGFFEAPTAYDAIEALLLSSAEVLPRRGKPLGCMVTLASAGDEGHAELKALLVEQRAHILQRIRERLERAMAEGELSRSVEPIPIARFYAGVQQAMSIQARDGATREDLRATARLAMKAWKTVTEASAS</sequence>
<evidence type="ECO:0000256" key="4">
    <source>
        <dbReference type="PROSITE-ProRule" id="PRU00335"/>
    </source>
</evidence>
<feature type="DNA-binding region" description="H-T-H motif" evidence="4">
    <location>
        <begin position="40"/>
        <end position="59"/>
    </location>
</feature>
<keyword evidence="3" id="KW-0804">Transcription</keyword>
<organism evidence="6">
    <name type="scientific">Cystobacter fuscus</name>
    <dbReference type="NCBI Taxonomy" id="43"/>
    <lineage>
        <taxon>Bacteria</taxon>
        <taxon>Pseudomonadati</taxon>
        <taxon>Myxococcota</taxon>
        <taxon>Myxococcia</taxon>
        <taxon>Myxococcales</taxon>
        <taxon>Cystobacterineae</taxon>
        <taxon>Archangiaceae</taxon>
        <taxon>Cystobacter</taxon>
    </lineage>
</organism>
<evidence type="ECO:0000256" key="2">
    <source>
        <dbReference type="ARBA" id="ARBA00023125"/>
    </source>
</evidence>
<protein>
    <submittedName>
        <fullName evidence="6">TetR family transcriptional regulator</fullName>
    </submittedName>
</protein>
<dbReference type="PRINTS" id="PR00455">
    <property type="entry name" value="HTHTETR"/>
</dbReference>
<evidence type="ECO:0000313" key="6">
    <source>
        <dbReference type="EMBL" id="ATB40714.1"/>
    </source>
</evidence>
<dbReference type="InterPro" id="IPR036271">
    <property type="entry name" value="Tet_transcr_reg_TetR-rel_C_sf"/>
</dbReference>
<dbReference type="Gene3D" id="1.10.357.10">
    <property type="entry name" value="Tetracycline Repressor, domain 2"/>
    <property type="match status" value="1"/>
</dbReference>
<evidence type="ECO:0000256" key="1">
    <source>
        <dbReference type="ARBA" id="ARBA00023015"/>
    </source>
</evidence>
<dbReference type="RefSeq" id="WP_095988531.1">
    <property type="nucleotide sequence ID" value="NZ_CP022098.1"/>
</dbReference>
<evidence type="ECO:0000256" key="3">
    <source>
        <dbReference type="ARBA" id="ARBA00023163"/>
    </source>
</evidence>
<evidence type="ECO:0000259" key="5">
    <source>
        <dbReference type="PROSITE" id="PS50977"/>
    </source>
</evidence>
<feature type="domain" description="HTH tetR-type" evidence="5">
    <location>
        <begin position="17"/>
        <end position="77"/>
    </location>
</feature>
<dbReference type="Pfam" id="PF00440">
    <property type="entry name" value="TetR_N"/>
    <property type="match status" value="1"/>
</dbReference>
<keyword evidence="2 4" id="KW-0238">DNA-binding</keyword>